<name>A0A1M6LC25_9BACT</name>
<dbReference type="SFLD" id="SFLDG01066">
    <property type="entry name" value="organic_radical-activating_enz"/>
    <property type="match status" value="1"/>
</dbReference>
<dbReference type="SFLD" id="SFLDS00029">
    <property type="entry name" value="Radical_SAM"/>
    <property type="match status" value="1"/>
</dbReference>
<evidence type="ECO:0000313" key="12">
    <source>
        <dbReference type="EMBL" id="SHJ68729.1"/>
    </source>
</evidence>
<dbReference type="AlphaFoldDB" id="A0A1M6LC25"/>
<keyword evidence="8" id="KW-0408">Iron</keyword>
<dbReference type="Pfam" id="PF13353">
    <property type="entry name" value="Fer4_12"/>
    <property type="match status" value="1"/>
</dbReference>
<keyword evidence="7" id="KW-0560">Oxidoreductase</keyword>
<feature type="domain" description="4Fe-4S ferredoxin-type" evidence="10">
    <location>
        <begin position="44"/>
        <end position="74"/>
    </location>
</feature>
<dbReference type="GO" id="GO:0016491">
    <property type="term" value="F:oxidoreductase activity"/>
    <property type="evidence" value="ECO:0007669"/>
    <property type="project" value="UniProtKB-KW"/>
</dbReference>
<evidence type="ECO:0000259" key="11">
    <source>
        <dbReference type="PROSITE" id="PS51918"/>
    </source>
</evidence>
<keyword evidence="4" id="KW-0004">4Fe-4S</keyword>
<dbReference type="PANTHER" id="PTHR30352:SF4">
    <property type="entry name" value="PYRUVATE FORMATE-LYASE 2-ACTIVATING ENZYME"/>
    <property type="match status" value="1"/>
</dbReference>
<keyword evidence="6" id="KW-0479">Metal-binding</keyword>
<evidence type="ECO:0000256" key="6">
    <source>
        <dbReference type="ARBA" id="ARBA00022723"/>
    </source>
</evidence>
<dbReference type="InterPro" id="IPR034457">
    <property type="entry name" value="Organic_radical-activating"/>
</dbReference>
<dbReference type="SFLD" id="SFLDG01118">
    <property type="entry name" value="activating_enzymes__group_2"/>
    <property type="match status" value="1"/>
</dbReference>
<dbReference type="InterPro" id="IPR017900">
    <property type="entry name" value="4Fe4S_Fe_S_CS"/>
</dbReference>
<dbReference type="InterPro" id="IPR040074">
    <property type="entry name" value="BssD/PflA/YjjW"/>
</dbReference>
<dbReference type="SUPFAM" id="SSF102114">
    <property type="entry name" value="Radical SAM enzymes"/>
    <property type="match status" value="1"/>
</dbReference>
<evidence type="ECO:0000256" key="5">
    <source>
        <dbReference type="ARBA" id="ARBA00022691"/>
    </source>
</evidence>
<dbReference type="Proteomes" id="UP000183994">
    <property type="component" value="Unassembled WGS sequence"/>
</dbReference>
<dbReference type="PROSITE" id="PS51918">
    <property type="entry name" value="RADICAL_SAM"/>
    <property type="match status" value="1"/>
</dbReference>
<keyword evidence="12" id="KW-0670">Pyruvate</keyword>
<dbReference type="InterPro" id="IPR017896">
    <property type="entry name" value="4Fe4S_Fe-S-bd"/>
</dbReference>
<reference evidence="13" key="1">
    <citation type="submission" date="2016-11" db="EMBL/GenBank/DDBJ databases">
        <authorList>
            <person name="Varghese N."/>
            <person name="Submissions S."/>
        </authorList>
    </citation>
    <scope>NUCLEOTIDE SEQUENCE [LARGE SCALE GENOMIC DNA]</scope>
    <source>
        <strain evidence="13">DSM 16219</strain>
    </source>
</reference>
<evidence type="ECO:0000256" key="3">
    <source>
        <dbReference type="ARBA" id="ARBA00011245"/>
    </source>
</evidence>
<dbReference type="GO" id="GO:0051539">
    <property type="term" value="F:4 iron, 4 sulfur cluster binding"/>
    <property type="evidence" value="ECO:0007669"/>
    <property type="project" value="UniProtKB-KW"/>
</dbReference>
<gene>
    <name evidence="12" type="ORF">SAMN02745216_02094</name>
</gene>
<evidence type="ECO:0000256" key="2">
    <source>
        <dbReference type="ARBA" id="ARBA00009777"/>
    </source>
</evidence>
<dbReference type="OrthoDB" id="9782387at2"/>
<evidence type="ECO:0000256" key="7">
    <source>
        <dbReference type="ARBA" id="ARBA00023002"/>
    </source>
</evidence>
<dbReference type="Gene3D" id="3.20.20.70">
    <property type="entry name" value="Aldolase class I"/>
    <property type="match status" value="1"/>
</dbReference>
<protein>
    <submittedName>
        <fullName evidence="12">Pyruvate formate lyase activating enzyme</fullName>
    </submittedName>
</protein>
<comment type="cofactor">
    <cofactor evidence="1">
        <name>[4Fe-4S] cluster</name>
        <dbReference type="ChEBI" id="CHEBI:49883"/>
    </cofactor>
</comment>
<feature type="domain" description="4Fe-4S ferredoxin-type" evidence="10">
    <location>
        <begin position="75"/>
        <end position="101"/>
    </location>
</feature>
<comment type="subunit">
    <text evidence="3">Monomer.</text>
</comment>
<dbReference type="GO" id="GO:0016829">
    <property type="term" value="F:lyase activity"/>
    <property type="evidence" value="ECO:0007669"/>
    <property type="project" value="UniProtKB-KW"/>
</dbReference>
<evidence type="ECO:0000256" key="9">
    <source>
        <dbReference type="ARBA" id="ARBA00023014"/>
    </source>
</evidence>
<evidence type="ECO:0000259" key="10">
    <source>
        <dbReference type="PROSITE" id="PS51379"/>
    </source>
</evidence>
<dbReference type="InterPro" id="IPR058240">
    <property type="entry name" value="rSAM_sf"/>
</dbReference>
<dbReference type="PANTHER" id="PTHR30352">
    <property type="entry name" value="PYRUVATE FORMATE-LYASE-ACTIVATING ENZYME"/>
    <property type="match status" value="1"/>
</dbReference>
<evidence type="ECO:0000256" key="4">
    <source>
        <dbReference type="ARBA" id="ARBA00022485"/>
    </source>
</evidence>
<dbReference type="Gene3D" id="3.30.70.20">
    <property type="match status" value="1"/>
</dbReference>
<proteinExistence type="inferred from homology"/>
<keyword evidence="9" id="KW-0411">Iron-sulfur</keyword>
<dbReference type="InterPro" id="IPR001989">
    <property type="entry name" value="Radical_activat_CS"/>
</dbReference>
<comment type="similarity">
    <text evidence="2">Belongs to the organic radical-activating enzymes family.</text>
</comment>
<dbReference type="EMBL" id="FQZU01000010">
    <property type="protein sequence ID" value="SHJ68729.1"/>
    <property type="molecule type" value="Genomic_DNA"/>
</dbReference>
<evidence type="ECO:0000256" key="1">
    <source>
        <dbReference type="ARBA" id="ARBA00001966"/>
    </source>
</evidence>
<dbReference type="PROSITE" id="PS51379">
    <property type="entry name" value="4FE4S_FER_2"/>
    <property type="match status" value="2"/>
</dbReference>
<keyword evidence="12" id="KW-0456">Lyase</keyword>
<evidence type="ECO:0000313" key="13">
    <source>
        <dbReference type="Proteomes" id="UP000183994"/>
    </source>
</evidence>
<dbReference type="InterPro" id="IPR012839">
    <property type="entry name" value="Organic_radical_activase"/>
</dbReference>
<dbReference type="SUPFAM" id="SSF54862">
    <property type="entry name" value="4Fe-4S ferredoxins"/>
    <property type="match status" value="1"/>
</dbReference>
<dbReference type="InterPro" id="IPR013785">
    <property type="entry name" value="Aldolase_TIM"/>
</dbReference>
<dbReference type="PIRSF" id="PIRSF000371">
    <property type="entry name" value="PFL_act_enz"/>
    <property type="match status" value="1"/>
</dbReference>
<dbReference type="InterPro" id="IPR007197">
    <property type="entry name" value="rSAM"/>
</dbReference>
<keyword evidence="13" id="KW-1185">Reference proteome</keyword>
<evidence type="ECO:0000256" key="8">
    <source>
        <dbReference type="ARBA" id="ARBA00023004"/>
    </source>
</evidence>
<feature type="domain" description="Radical SAM core" evidence="11">
    <location>
        <begin position="13"/>
        <end position="289"/>
    </location>
</feature>
<dbReference type="RefSeq" id="WP_073475538.1">
    <property type="nucleotide sequence ID" value="NZ_FQZU01000010.1"/>
</dbReference>
<dbReference type="PROSITE" id="PS01087">
    <property type="entry name" value="RADICAL_ACTIVATING"/>
    <property type="match status" value="1"/>
</dbReference>
<dbReference type="GO" id="GO:0046872">
    <property type="term" value="F:metal ion binding"/>
    <property type="evidence" value="ECO:0007669"/>
    <property type="project" value="UniProtKB-KW"/>
</dbReference>
<dbReference type="NCBIfam" id="TIGR02494">
    <property type="entry name" value="PFLE_PFLC"/>
    <property type="match status" value="1"/>
</dbReference>
<dbReference type="STRING" id="1121393.SAMN02745216_02094"/>
<accession>A0A1M6LC25</accession>
<dbReference type="PROSITE" id="PS00198">
    <property type="entry name" value="4FE4S_FER_1"/>
    <property type="match status" value="1"/>
</dbReference>
<sequence length="297" mass="33049">MAILFDIQRFCIHDGPGVRTTLFFKGCPLRCQWCQNPESQNPKPEIAFYQEKCVGCFECLEACPHEAIVSLPDRRIDRGKCDACGLCAEVCTQDALRLVGKDWDAESLVEEIAADRDFFLDSGGGLTLSGGEPLLQGDFLLEFLSLAKSEGIHTNLETCGMAGYEVLSSLTSLLDLVYFDLKLMDSQEHAKYTGASNARILSNFSLLAGEFPAVQARMPVIPGVNDSAENIFQTAAFLRHNNKNSIHLLPYHNLGQSKLTRLDAGAEPFYIRDIPEDYLIRAREAFEKEDVHAIVYE</sequence>
<organism evidence="12 13">
    <name type="scientific">Desulfatibacillum alkenivorans DSM 16219</name>
    <dbReference type="NCBI Taxonomy" id="1121393"/>
    <lineage>
        <taxon>Bacteria</taxon>
        <taxon>Pseudomonadati</taxon>
        <taxon>Thermodesulfobacteriota</taxon>
        <taxon>Desulfobacteria</taxon>
        <taxon>Desulfobacterales</taxon>
        <taxon>Desulfatibacillaceae</taxon>
        <taxon>Desulfatibacillum</taxon>
    </lineage>
</organism>
<keyword evidence="5" id="KW-0949">S-adenosyl-L-methionine</keyword>